<dbReference type="Proteomes" id="UP001148662">
    <property type="component" value="Unassembled WGS sequence"/>
</dbReference>
<evidence type="ECO:0000313" key="2">
    <source>
        <dbReference type="Proteomes" id="UP001148662"/>
    </source>
</evidence>
<keyword evidence="2" id="KW-1185">Reference proteome</keyword>
<evidence type="ECO:0000313" key="1">
    <source>
        <dbReference type="EMBL" id="KAJ3536591.1"/>
    </source>
</evidence>
<organism evidence="1 2">
    <name type="scientific">Phlebia brevispora</name>
    <dbReference type="NCBI Taxonomy" id="194682"/>
    <lineage>
        <taxon>Eukaryota</taxon>
        <taxon>Fungi</taxon>
        <taxon>Dikarya</taxon>
        <taxon>Basidiomycota</taxon>
        <taxon>Agaricomycotina</taxon>
        <taxon>Agaricomycetes</taxon>
        <taxon>Polyporales</taxon>
        <taxon>Meruliaceae</taxon>
        <taxon>Phlebia</taxon>
    </lineage>
</organism>
<comment type="caution">
    <text evidence="1">The sequence shown here is derived from an EMBL/GenBank/DDBJ whole genome shotgun (WGS) entry which is preliminary data.</text>
</comment>
<proteinExistence type="predicted"/>
<name>A0ACC1SC55_9APHY</name>
<protein>
    <submittedName>
        <fullName evidence="1">Uncharacterized protein</fullName>
    </submittedName>
</protein>
<reference evidence="1" key="1">
    <citation type="submission" date="2022-07" db="EMBL/GenBank/DDBJ databases">
        <title>Genome Sequence of Phlebia brevispora.</title>
        <authorList>
            <person name="Buettner E."/>
        </authorList>
    </citation>
    <scope>NUCLEOTIDE SEQUENCE</scope>
    <source>
        <strain evidence="1">MPL23</strain>
    </source>
</reference>
<sequence length="83" mass="8823">MNATQAFSDGEFLTYYGEWVIADFTFLPPLAPGPPPETFTAPELDPSLIGSTVYVTVIETVTGCPPQGETEYVLSSVGVTYAG</sequence>
<dbReference type="EMBL" id="JANHOG010001468">
    <property type="protein sequence ID" value="KAJ3536591.1"/>
    <property type="molecule type" value="Genomic_DNA"/>
</dbReference>
<accession>A0ACC1SC55</accession>
<gene>
    <name evidence="1" type="ORF">NM688_g6815</name>
</gene>